<evidence type="ECO:0000256" key="8">
    <source>
        <dbReference type="PIRNR" id="PIRNR000194"/>
    </source>
</evidence>
<reference evidence="10 11" key="1">
    <citation type="submission" date="2017-09" db="EMBL/GenBank/DDBJ databases">
        <title>Depth-based differentiation of microbial function through sediment-hosted aquifers and enrichment of novel symbionts in the deep terrestrial subsurface.</title>
        <authorList>
            <person name="Probst A.J."/>
            <person name="Ladd B."/>
            <person name="Jarett J.K."/>
            <person name="Geller-Mcgrath D.E."/>
            <person name="Sieber C.M."/>
            <person name="Emerson J.B."/>
            <person name="Anantharaman K."/>
            <person name="Thomas B.C."/>
            <person name="Malmstrom R."/>
            <person name="Stieglmeier M."/>
            <person name="Klingl A."/>
            <person name="Woyke T."/>
            <person name="Ryan C.M."/>
            <person name="Banfield J.F."/>
        </authorList>
    </citation>
    <scope>NUCLEOTIDE SEQUENCE [LARGE SCALE GENOMIC DNA]</scope>
    <source>
        <strain evidence="10">CG22_combo_CG10-13_8_21_14_all_42_17</strain>
    </source>
</reference>
<proteinExistence type="inferred from homology"/>
<dbReference type="GO" id="GO:0006730">
    <property type="term" value="P:one-carbon metabolic process"/>
    <property type="evidence" value="ECO:0007669"/>
    <property type="project" value="UniProtKB-KW"/>
</dbReference>
<comment type="pathway">
    <text evidence="1 8">Cofactor biosynthesis; tetrahydrofolate biosynthesis; 5,6,7,8-tetrahydrofolate from 7,8-dihydrofolate: step 1/1.</text>
</comment>
<keyword evidence="5 8" id="KW-0521">NADP</keyword>
<evidence type="ECO:0000256" key="3">
    <source>
        <dbReference type="ARBA" id="ARBA00012856"/>
    </source>
</evidence>
<dbReference type="GO" id="GO:0046452">
    <property type="term" value="P:dihydrofolate metabolic process"/>
    <property type="evidence" value="ECO:0007669"/>
    <property type="project" value="TreeGrafter"/>
</dbReference>
<dbReference type="InterPro" id="IPR024072">
    <property type="entry name" value="DHFR-like_dom_sf"/>
</dbReference>
<comment type="caution">
    <text evidence="10">The sequence shown here is derived from an EMBL/GenBank/DDBJ whole genome shotgun (WGS) entry which is preliminary data.</text>
</comment>
<dbReference type="FunFam" id="3.40.430.10:FF:000001">
    <property type="entry name" value="Dihydrofolate reductase"/>
    <property type="match status" value="1"/>
</dbReference>
<dbReference type="PANTHER" id="PTHR48069">
    <property type="entry name" value="DIHYDROFOLATE REDUCTASE"/>
    <property type="match status" value="1"/>
</dbReference>
<comment type="function">
    <text evidence="7 8">Key enzyme in folate metabolism. Catalyzes an essential reaction for de novo glycine and purine synthesis, and for DNA precursor synthesis.</text>
</comment>
<dbReference type="UniPathway" id="UPA00077">
    <property type="reaction ID" value="UER00158"/>
</dbReference>
<feature type="domain" description="DHFR" evidence="9">
    <location>
        <begin position="5"/>
        <end position="162"/>
    </location>
</feature>
<evidence type="ECO:0000256" key="4">
    <source>
        <dbReference type="ARBA" id="ARBA00022563"/>
    </source>
</evidence>
<name>A0A2H0BCX9_9BACT</name>
<evidence type="ECO:0000256" key="6">
    <source>
        <dbReference type="ARBA" id="ARBA00023002"/>
    </source>
</evidence>
<evidence type="ECO:0000259" key="9">
    <source>
        <dbReference type="PROSITE" id="PS51330"/>
    </source>
</evidence>
<dbReference type="InterPro" id="IPR012259">
    <property type="entry name" value="DHFR"/>
</dbReference>
<evidence type="ECO:0000313" key="10">
    <source>
        <dbReference type="EMBL" id="PIP55537.1"/>
    </source>
</evidence>
<dbReference type="Gene3D" id="3.40.430.10">
    <property type="entry name" value="Dihydrofolate Reductase, subunit A"/>
    <property type="match status" value="1"/>
</dbReference>
<dbReference type="SUPFAM" id="SSF53597">
    <property type="entry name" value="Dihydrofolate reductase-like"/>
    <property type="match status" value="1"/>
</dbReference>
<comment type="catalytic activity">
    <reaction evidence="8">
        <text>(6S)-5,6,7,8-tetrahydrofolate + NADP(+) = 7,8-dihydrofolate + NADPH + H(+)</text>
        <dbReference type="Rhea" id="RHEA:15009"/>
        <dbReference type="ChEBI" id="CHEBI:15378"/>
        <dbReference type="ChEBI" id="CHEBI:57451"/>
        <dbReference type="ChEBI" id="CHEBI:57453"/>
        <dbReference type="ChEBI" id="CHEBI:57783"/>
        <dbReference type="ChEBI" id="CHEBI:58349"/>
        <dbReference type="EC" id="1.5.1.3"/>
    </reaction>
</comment>
<evidence type="ECO:0000256" key="7">
    <source>
        <dbReference type="ARBA" id="ARBA00025067"/>
    </source>
</evidence>
<dbReference type="AlphaFoldDB" id="A0A2H0BCX9"/>
<dbReference type="Proteomes" id="UP000229794">
    <property type="component" value="Unassembled WGS sequence"/>
</dbReference>
<dbReference type="PROSITE" id="PS51330">
    <property type="entry name" value="DHFR_2"/>
    <property type="match status" value="1"/>
</dbReference>
<dbReference type="GO" id="GO:0016301">
    <property type="term" value="F:kinase activity"/>
    <property type="evidence" value="ECO:0007669"/>
    <property type="project" value="UniProtKB-KW"/>
</dbReference>
<keyword evidence="6 8" id="KW-0560">Oxidoreductase</keyword>
<dbReference type="GO" id="GO:0005829">
    <property type="term" value="C:cytosol"/>
    <property type="evidence" value="ECO:0007669"/>
    <property type="project" value="TreeGrafter"/>
</dbReference>
<dbReference type="PRINTS" id="PR00070">
    <property type="entry name" value="DHFR"/>
</dbReference>
<dbReference type="Pfam" id="PF00186">
    <property type="entry name" value="DHFR_1"/>
    <property type="match status" value="1"/>
</dbReference>
<evidence type="ECO:0000256" key="5">
    <source>
        <dbReference type="ARBA" id="ARBA00022857"/>
    </source>
</evidence>
<dbReference type="CDD" id="cd00209">
    <property type="entry name" value="DHFR"/>
    <property type="match status" value="1"/>
</dbReference>
<protein>
    <recommendedName>
        <fullName evidence="3 8">Dihydrofolate reductase</fullName>
        <ecNumber evidence="3 8">1.5.1.3</ecNumber>
    </recommendedName>
</protein>
<keyword evidence="4 8" id="KW-0554">One-carbon metabolism</keyword>
<dbReference type="EMBL" id="PCST01000036">
    <property type="protein sequence ID" value="PIP55537.1"/>
    <property type="molecule type" value="Genomic_DNA"/>
</dbReference>
<sequence length="164" mass="18782">MTKPIISIIVAHSRNMAIGKDNTLMWRLPDDLKRFKKLTTGHPIIMGRKTHQSIGRPLPDRTNIVVTRDRNLEIPGCTMAHSMVEAIEKAKEIDQEEIFIIGGAEIYKKALSIADKLYVTKVDIDLDGDAFFPEYSNVFSKKISEEKKEFEGQKYSFLVLEKER</sequence>
<dbReference type="GO" id="GO:0070401">
    <property type="term" value="F:NADP+ binding"/>
    <property type="evidence" value="ECO:0007669"/>
    <property type="project" value="UniProtKB-ARBA"/>
</dbReference>
<dbReference type="InterPro" id="IPR001796">
    <property type="entry name" value="DHFR_dom"/>
</dbReference>
<accession>A0A2H0BCX9</accession>
<dbReference type="GO" id="GO:0046655">
    <property type="term" value="P:folic acid metabolic process"/>
    <property type="evidence" value="ECO:0007669"/>
    <property type="project" value="TreeGrafter"/>
</dbReference>
<dbReference type="EC" id="1.5.1.3" evidence="3 8"/>
<dbReference type="PIRSF" id="PIRSF000194">
    <property type="entry name" value="DHFR"/>
    <property type="match status" value="1"/>
</dbReference>
<keyword evidence="10" id="KW-0808">Transferase</keyword>
<dbReference type="GO" id="GO:0046654">
    <property type="term" value="P:tetrahydrofolate biosynthetic process"/>
    <property type="evidence" value="ECO:0007669"/>
    <property type="project" value="UniProtKB-UniPathway"/>
</dbReference>
<evidence type="ECO:0000313" key="11">
    <source>
        <dbReference type="Proteomes" id="UP000229794"/>
    </source>
</evidence>
<evidence type="ECO:0000256" key="2">
    <source>
        <dbReference type="ARBA" id="ARBA00009539"/>
    </source>
</evidence>
<dbReference type="GO" id="GO:0004146">
    <property type="term" value="F:dihydrofolate reductase activity"/>
    <property type="evidence" value="ECO:0007669"/>
    <property type="project" value="UniProtKB-EC"/>
</dbReference>
<gene>
    <name evidence="10" type="ORF">COX06_02700</name>
</gene>
<keyword evidence="10" id="KW-0418">Kinase</keyword>
<organism evidence="10 11">
    <name type="scientific">Candidatus Zambryskibacteria bacterium CG22_combo_CG10-13_8_21_14_all_42_17</name>
    <dbReference type="NCBI Taxonomy" id="1975118"/>
    <lineage>
        <taxon>Bacteria</taxon>
        <taxon>Candidatus Zambryskiibacteriota</taxon>
    </lineage>
</organism>
<dbReference type="PANTHER" id="PTHR48069:SF3">
    <property type="entry name" value="DIHYDROFOLATE REDUCTASE"/>
    <property type="match status" value="1"/>
</dbReference>
<evidence type="ECO:0000256" key="1">
    <source>
        <dbReference type="ARBA" id="ARBA00004903"/>
    </source>
</evidence>
<comment type="similarity">
    <text evidence="2 8">Belongs to the dihydrofolate reductase family.</text>
</comment>